<gene>
    <name evidence="1" type="ORF">MP_TR25493_c0_g1_i1_g.74527</name>
</gene>
<sequence>MVVYVDVIWDFQNAWIPVFHHEADRAAYIGRLRNNIETSLKRFRSDYVVGRFFAVGPSTGEMCNALRPEFGRTMELIAITNLNILCATCETEVVNFPGINEVLISRTTDRADVLAVIRMFRSSLQGRKNILLIAGDWDFVSTVTTLIEIGAYVMVAKPGTNSARNLYGRKTWIWDYMQMNGGSSPVQT</sequence>
<reference evidence="1" key="1">
    <citation type="submission" date="2016-07" db="EMBL/GenBank/DDBJ databases">
        <title>De novo transcriptome assembly of four accessions of the metal hyperaccumulator plant Noccaea caerulescens.</title>
        <authorList>
            <person name="Blande D."/>
            <person name="Halimaa P."/>
            <person name="Tervahauta A.I."/>
            <person name="Aarts M.G."/>
            <person name="Karenlampi S.O."/>
        </authorList>
    </citation>
    <scope>NUCLEOTIDE SEQUENCE</scope>
</reference>
<proteinExistence type="predicted"/>
<evidence type="ECO:0000313" key="1">
    <source>
        <dbReference type="EMBL" id="JAU87835.1"/>
    </source>
</evidence>
<evidence type="ECO:0008006" key="2">
    <source>
        <dbReference type="Google" id="ProtNLM"/>
    </source>
</evidence>
<protein>
    <recommendedName>
        <fullName evidence="2">NYN domain-containing protein</fullName>
    </recommendedName>
</protein>
<dbReference type="EMBL" id="GEVM01018103">
    <property type="protein sequence ID" value="JAU87835.1"/>
    <property type="molecule type" value="Transcribed_RNA"/>
</dbReference>
<accession>A0A1J3J5U9</accession>
<dbReference type="AlphaFoldDB" id="A0A1J3J5U9"/>
<name>A0A1J3J5U9_NOCCA</name>
<organism evidence="1">
    <name type="scientific">Noccaea caerulescens</name>
    <name type="common">Alpine penny-cress</name>
    <name type="synonym">Thlaspi caerulescens</name>
    <dbReference type="NCBI Taxonomy" id="107243"/>
    <lineage>
        <taxon>Eukaryota</taxon>
        <taxon>Viridiplantae</taxon>
        <taxon>Streptophyta</taxon>
        <taxon>Embryophyta</taxon>
        <taxon>Tracheophyta</taxon>
        <taxon>Spermatophyta</taxon>
        <taxon>Magnoliopsida</taxon>
        <taxon>eudicotyledons</taxon>
        <taxon>Gunneridae</taxon>
        <taxon>Pentapetalae</taxon>
        <taxon>rosids</taxon>
        <taxon>malvids</taxon>
        <taxon>Brassicales</taxon>
        <taxon>Brassicaceae</taxon>
        <taxon>Coluteocarpeae</taxon>
        <taxon>Noccaea</taxon>
    </lineage>
</organism>